<evidence type="ECO:0000256" key="2">
    <source>
        <dbReference type="ARBA" id="ARBA00010671"/>
    </source>
</evidence>
<sequence length="483" mass="51676">MAMTYLKALREDAPLLDAYLSYFEVARTPFTIPGHKQRASKIDLGLGKVVDGDTPLYGGLDEIKLTNQTLKSAESLAAKLWGGDYARFSTGGSTHVNQAVILALGKPGDKIAVARTAHRSVLSALVLAGLEPIWLAPEIDLATGVPTGIPLSELERVIPQNPIALLLTEPGYLGTISQLPELISKAHEHKIPVIIDAAWGAHFGFQKDLPKHVMQLGADALITSTHKALPGYSASALLVARGEFLNLDRLEQSFETTHTTSPAGAPLASIDGCRALLQTRGDELLTDLISNVKNFKAEISEHFDRAIFLSPADFATGRFDPVKLVLRANQLGTSGVTIENELLKANIRVEMADRDTVVFLATLADDAESFAQLRNVLLPILQKLVSAPRESATALSWSVVPQIGISMRDAYFADTEMVTSDSAHGRISADLIAPYPPGVAVVAPGEVLTEAILTGLAANKAAGVRIAYATDPTLQSYRVVKLS</sequence>
<accession>A0A6J6HKS0</accession>
<keyword evidence="5" id="KW-0456">Lyase</keyword>
<feature type="domain" description="Orn/Lys/Arg decarboxylases family 1 pyridoxal-P attachment site" evidence="6">
    <location>
        <begin position="14"/>
        <end position="305"/>
    </location>
</feature>
<dbReference type="InterPro" id="IPR008286">
    <property type="entry name" value="Prn/Lys/Arg_de-COase_C"/>
</dbReference>
<dbReference type="SUPFAM" id="SSF53383">
    <property type="entry name" value="PLP-dependent transferases"/>
    <property type="match status" value="1"/>
</dbReference>
<organism evidence="8">
    <name type="scientific">freshwater metagenome</name>
    <dbReference type="NCBI Taxonomy" id="449393"/>
    <lineage>
        <taxon>unclassified sequences</taxon>
        <taxon>metagenomes</taxon>
        <taxon>ecological metagenomes</taxon>
    </lineage>
</organism>
<evidence type="ECO:0000313" key="8">
    <source>
        <dbReference type="EMBL" id="CAB4609288.1"/>
    </source>
</evidence>
<dbReference type="Pfam" id="PF01276">
    <property type="entry name" value="OKR_DC_1"/>
    <property type="match status" value="1"/>
</dbReference>
<dbReference type="InterPro" id="IPR015421">
    <property type="entry name" value="PyrdxlP-dep_Trfase_major"/>
</dbReference>
<dbReference type="InterPro" id="IPR015424">
    <property type="entry name" value="PyrdxlP-dep_Trfase"/>
</dbReference>
<protein>
    <submittedName>
        <fullName evidence="8">Unannotated protein</fullName>
    </submittedName>
</protein>
<dbReference type="AlphaFoldDB" id="A0A6J6HKS0"/>
<evidence type="ECO:0000259" key="6">
    <source>
        <dbReference type="Pfam" id="PF01276"/>
    </source>
</evidence>
<gene>
    <name evidence="8" type="ORF">UFOPK1852_00582</name>
</gene>
<keyword evidence="4" id="KW-0663">Pyridoxal phosphate</keyword>
<keyword evidence="3" id="KW-0210">Decarboxylase</keyword>
<evidence type="ECO:0000256" key="4">
    <source>
        <dbReference type="ARBA" id="ARBA00022898"/>
    </source>
</evidence>
<dbReference type="SUPFAM" id="SSF55904">
    <property type="entry name" value="Ornithine decarboxylase C-terminal domain"/>
    <property type="match status" value="1"/>
</dbReference>
<dbReference type="InterPro" id="IPR000310">
    <property type="entry name" value="Orn/Lys/Arg_deCO2ase_major_dom"/>
</dbReference>
<dbReference type="Gene3D" id="3.90.100.10">
    <property type="entry name" value="Orn/Lys/Arg decarboxylase, C-terminal domain"/>
    <property type="match status" value="1"/>
</dbReference>
<dbReference type="EMBL" id="CAEZUS010000072">
    <property type="protein sequence ID" value="CAB4609288.1"/>
    <property type="molecule type" value="Genomic_DNA"/>
</dbReference>
<dbReference type="PANTHER" id="PTHR43277">
    <property type="entry name" value="ARGININE DECARBOXYLASE"/>
    <property type="match status" value="1"/>
</dbReference>
<name>A0A6J6HKS0_9ZZZZ</name>
<evidence type="ECO:0000256" key="5">
    <source>
        <dbReference type="ARBA" id="ARBA00023239"/>
    </source>
</evidence>
<feature type="domain" description="Orn/Lys/Arg decarboxylase C-terminal" evidence="7">
    <location>
        <begin position="413"/>
        <end position="450"/>
    </location>
</feature>
<dbReference type="PANTHER" id="PTHR43277:SF4">
    <property type="entry name" value="ARGININE DECARBOXYLASE"/>
    <property type="match status" value="1"/>
</dbReference>
<reference evidence="8" key="1">
    <citation type="submission" date="2020-05" db="EMBL/GenBank/DDBJ databases">
        <authorList>
            <person name="Chiriac C."/>
            <person name="Salcher M."/>
            <person name="Ghai R."/>
            <person name="Kavagutti S V."/>
        </authorList>
    </citation>
    <scope>NUCLEOTIDE SEQUENCE</scope>
</reference>
<evidence type="ECO:0000256" key="3">
    <source>
        <dbReference type="ARBA" id="ARBA00022793"/>
    </source>
</evidence>
<dbReference type="GO" id="GO:0016831">
    <property type="term" value="F:carboxy-lyase activity"/>
    <property type="evidence" value="ECO:0007669"/>
    <property type="project" value="UniProtKB-KW"/>
</dbReference>
<comment type="cofactor">
    <cofactor evidence="1">
        <name>pyridoxal 5'-phosphate</name>
        <dbReference type="ChEBI" id="CHEBI:597326"/>
    </cofactor>
</comment>
<evidence type="ECO:0000259" key="7">
    <source>
        <dbReference type="Pfam" id="PF03711"/>
    </source>
</evidence>
<comment type="similarity">
    <text evidence="2">Belongs to the Orn/Lys/Arg decarboxylase class-I family.</text>
</comment>
<dbReference type="Gene3D" id="3.40.640.10">
    <property type="entry name" value="Type I PLP-dependent aspartate aminotransferase-like (Major domain)"/>
    <property type="match status" value="1"/>
</dbReference>
<evidence type="ECO:0000256" key="1">
    <source>
        <dbReference type="ARBA" id="ARBA00001933"/>
    </source>
</evidence>
<proteinExistence type="inferred from homology"/>
<dbReference type="InterPro" id="IPR036633">
    <property type="entry name" value="Prn/Lys/Arg_de-COase_C_sf"/>
</dbReference>
<dbReference type="InterPro" id="IPR052357">
    <property type="entry name" value="Orn_Lys_Arg_decarboxylase-I"/>
</dbReference>
<dbReference type="Pfam" id="PF03711">
    <property type="entry name" value="OKR_DC_1_C"/>
    <property type="match status" value="1"/>
</dbReference>